<protein>
    <submittedName>
        <fullName evidence="1 2">Uncharacterized protein</fullName>
    </submittedName>
</protein>
<organism evidence="1">
    <name type="scientific">Physcomitrium patens</name>
    <name type="common">Spreading-leaved earth moss</name>
    <name type="synonym">Physcomitrella patens</name>
    <dbReference type="NCBI Taxonomy" id="3218"/>
    <lineage>
        <taxon>Eukaryota</taxon>
        <taxon>Viridiplantae</taxon>
        <taxon>Streptophyta</taxon>
        <taxon>Embryophyta</taxon>
        <taxon>Bryophyta</taxon>
        <taxon>Bryophytina</taxon>
        <taxon>Bryopsida</taxon>
        <taxon>Funariidae</taxon>
        <taxon>Funariales</taxon>
        <taxon>Funariaceae</taxon>
        <taxon>Physcomitrium</taxon>
    </lineage>
</organism>
<reference evidence="1 3" key="2">
    <citation type="journal article" date="2018" name="Plant J.">
        <title>The Physcomitrella patens chromosome-scale assembly reveals moss genome structure and evolution.</title>
        <authorList>
            <person name="Lang D."/>
            <person name="Ullrich K.K."/>
            <person name="Murat F."/>
            <person name="Fuchs J."/>
            <person name="Jenkins J."/>
            <person name="Haas F.B."/>
            <person name="Piednoel M."/>
            <person name="Gundlach H."/>
            <person name="Van Bel M."/>
            <person name="Meyberg R."/>
            <person name="Vives C."/>
            <person name="Morata J."/>
            <person name="Symeonidi A."/>
            <person name="Hiss M."/>
            <person name="Muchero W."/>
            <person name="Kamisugi Y."/>
            <person name="Saleh O."/>
            <person name="Blanc G."/>
            <person name="Decker E.L."/>
            <person name="van Gessel N."/>
            <person name="Grimwood J."/>
            <person name="Hayes R.D."/>
            <person name="Graham S.W."/>
            <person name="Gunter L.E."/>
            <person name="McDaniel S.F."/>
            <person name="Hoernstein S.N.W."/>
            <person name="Larsson A."/>
            <person name="Li F.W."/>
            <person name="Perroud P.F."/>
            <person name="Phillips J."/>
            <person name="Ranjan P."/>
            <person name="Rokshar D.S."/>
            <person name="Rothfels C.J."/>
            <person name="Schneider L."/>
            <person name="Shu S."/>
            <person name="Stevenson D.W."/>
            <person name="Thummler F."/>
            <person name="Tillich M."/>
            <person name="Villarreal Aguilar J.C."/>
            <person name="Widiez T."/>
            <person name="Wong G.K."/>
            <person name="Wymore A."/>
            <person name="Zhang Y."/>
            <person name="Zimmer A.D."/>
            <person name="Quatrano R.S."/>
            <person name="Mayer K.F.X."/>
            <person name="Goodstein D."/>
            <person name="Casacuberta J.M."/>
            <person name="Vandepoele K."/>
            <person name="Reski R."/>
            <person name="Cuming A.C."/>
            <person name="Tuskan G.A."/>
            <person name="Maumus F."/>
            <person name="Salse J."/>
            <person name="Schmutz J."/>
            <person name="Rensing S.A."/>
        </authorList>
    </citation>
    <scope>NUCLEOTIDE SEQUENCE [LARGE SCALE GENOMIC DNA]</scope>
    <source>
        <strain evidence="2 3">cv. Gransden 2004</strain>
    </source>
</reference>
<dbReference type="EMBL" id="ABEU02000014">
    <property type="protein sequence ID" value="PNR41010.1"/>
    <property type="molecule type" value="Genomic_DNA"/>
</dbReference>
<evidence type="ECO:0000313" key="2">
    <source>
        <dbReference type="EnsemblPlants" id="Pp3c14_12210V3.1"/>
    </source>
</evidence>
<dbReference type="Proteomes" id="UP000006727">
    <property type="component" value="Chromosome 14"/>
</dbReference>
<dbReference type="EnsemblPlants" id="Pp3c14_12210V3.2">
    <property type="protein sequence ID" value="Pp3c14_12210V3.2"/>
    <property type="gene ID" value="Pp3c14_12210"/>
</dbReference>
<gene>
    <name evidence="1" type="ORF">PHYPA_018413</name>
</gene>
<dbReference type="Gramene" id="Pp3c14_12210V3.2">
    <property type="protein sequence ID" value="Pp3c14_12210V3.2"/>
    <property type="gene ID" value="Pp3c14_12210"/>
</dbReference>
<evidence type="ECO:0000313" key="3">
    <source>
        <dbReference type="Proteomes" id="UP000006727"/>
    </source>
</evidence>
<dbReference type="Gramene" id="Pp3c14_12210V3.1">
    <property type="protein sequence ID" value="Pp3c14_12210V3.1"/>
    <property type="gene ID" value="Pp3c14_12210"/>
</dbReference>
<accession>A0A2K1JHH7</accession>
<name>A0A2K1JHH7_PHYPA</name>
<keyword evidence="3" id="KW-1185">Reference proteome</keyword>
<dbReference type="AlphaFoldDB" id="A0A2K1JHH7"/>
<dbReference type="InParanoid" id="A0A2K1JHH7"/>
<evidence type="ECO:0000313" key="1">
    <source>
        <dbReference type="EMBL" id="PNR41010.1"/>
    </source>
</evidence>
<reference evidence="2" key="3">
    <citation type="submission" date="2020-12" db="UniProtKB">
        <authorList>
            <consortium name="EnsemblPlants"/>
        </authorList>
    </citation>
    <scope>IDENTIFICATION</scope>
</reference>
<dbReference type="EnsemblPlants" id="Pp3c14_12210V3.1">
    <property type="protein sequence ID" value="Pp3c14_12210V3.1"/>
    <property type="gene ID" value="Pp3c14_12210"/>
</dbReference>
<proteinExistence type="predicted"/>
<reference evidence="1 3" key="1">
    <citation type="journal article" date="2008" name="Science">
        <title>The Physcomitrella genome reveals evolutionary insights into the conquest of land by plants.</title>
        <authorList>
            <person name="Rensing S."/>
            <person name="Lang D."/>
            <person name="Zimmer A."/>
            <person name="Terry A."/>
            <person name="Salamov A."/>
            <person name="Shapiro H."/>
            <person name="Nishiyama T."/>
            <person name="Perroud P.-F."/>
            <person name="Lindquist E."/>
            <person name="Kamisugi Y."/>
            <person name="Tanahashi T."/>
            <person name="Sakakibara K."/>
            <person name="Fujita T."/>
            <person name="Oishi K."/>
            <person name="Shin-I T."/>
            <person name="Kuroki Y."/>
            <person name="Toyoda A."/>
            <person name="Suzuki Y."/>
            <person name="Hashimoto A."/>
            <person name="Yamaguchi K."/>
            <person name="Sugano A."/>
            <person name="Kohara Y."/>
            <person name="Fujiyama A."/>
            <person name="Anterola A."/>
            <person name="Aoki S."/>
            <person name="Ashton N."/>
            <person name="Barbazuk W.B."/>
            <person name="Barker E."/>
            <person name="Bennetzen J."/>
            <person name="Bezanilla M."/>
            <person name="Blankenship R."/>
            <person name="Cho S.H."/>
            <person name="Dutcher S."/>
            <person name="Estelle M."/>
            <person name="Fawcett J.A."/>
            <person name="Gundlach H."/>
            <person name="Hanada K."/>
            <person name="Heyl A."/>
            <person name="Hicks K.A."/>
            <person name="Hugh J."/>
            <person name="Lohr M."/>
            <person name="Mayer K."/>
            <person name="Melkozernov A."/>
            <person name="Murata T."/>
            <person name="Nelson D."/>
            <person name="Pils B."/>
            <person name="Prigge M."/>
            <person name="Reiss B."/>
            <person name="Renner T."/>
            <person name="Rombauts S."/>
            <person name="Rushton P."/>
            <person name="Sanderfoot A."/>
            <person name="Schween G."/>
            <person name="Shiu S.-H."/>
            <person name="Stueber K."/>
            <person name="Theodoulou F.L."/>
            <person name="Tu H."/>
            <person name="Van de Peer Y."/>
            <person name="Verrier P.J."/>
            <person name="Waters E."/>
            <person name="Wood A."/>
            <person name="Yang L."/>
            <person name="Cove D."/>
            <person name="Cuming A."/>
            <person name="Hasebe M."/>
            <person name="Lucas S."/>
            <person name="Mishler D.B."/>
            <person name="Reski R."/>
            <person name="Grigoriev I."/>
            <person name="Quatrano R.S."/>
            <person name="Boore J.L."/>
        </authorList>
    </citation>
    <scope>NUCLEOTIDE SEQUENCE [LARGE SCALE GENOMIC DNA]</scope>
    <source>
        <strain evidence="2 3">cv. Gransden 2004</strain>
    </source>
</reference>
<sequence>MCSCCKLIIRKGVGVTWFTVSNSMPPSTDCKTLQDVGYCGVNNLSESPF</sequence>